<accession>A0A368VUS7</accession>
<dbReference type="Proteomes" id="UP000253495">
    <property type="component" value="Unassembled WGS sequence"/>
</dbReference>
<feature type="region of interest" description="Disordered" evidence="1">
    <location>
        <begin position="30"/>
        <end position="54"/>
    </location>
</feature>
<feature type="chain" id="PRO_5016778384" evidence="2">
    <location>
        <begin position="29"/>
        <end position="181"/>
    </location>
</feature>
<feature type="signal peptide" evidence="2">
    <location>
        <begin position="1"/>
        <end position="28"/>
    </location>
</feature>
<keyword evidence="4" id="KW-1185">Reference proteome</keyword>
<evidence type="ECO:0000256" key="2">
    <source>
        <dbReference type="SAM" id="SignalP"/>
    </source>
</evidence>
<dbReference type="AlphaFoldDB" id="A0A368VUS7"/>
<name>A0A368VUS7_9ACTN</name>
<reference evidence="3 4" key="1">
    <citation type="submission" date="2018-07" db="EMBL/GenBank/DDBJ databases">
        <title>Genomic Encyclopedia of Type Strains, Phase III (KMG-III): the genomes of soil and plant-associated and newly described type strains.</title>
        <authorList>
            <person name="Whitman W."/>
        </authorList>
    </citation>
    <scope>NUCLEOTIDE SEQUENCE [LARGE SCALE GENOMIC DNA]</scope>
    <source>
        <strain evidence="3 4">CECT 8575</strain>
    </source>
</reference>
<evidence type="ECO:0000256" key="1">
    <source>
        <dbReference type="SAM" id="MobiDB-lite"/>
    </source>
</evidence>
<dbReference type="Pfam" id="PF12079">
    <property type="entry name" value="DUF3558"/>
    <property type="match status" value="1"/>
</dbReference>
<gene>
    <name evidence="3" type="ORF">DFQ14_102147</name>
</gene>
<protein>
    <submittedName>
        <fullName evidence="3">Uncharacterized protein DUF3558</fullName>
    </submittedName>
</protein>
<evidence type="ECO:0000313" key="3">
    <source>
        <dbReference type="EMBL" id="RCW45846.1"/>
    </source>
</evidence>
<dbReference type="InterPro" id="IPR024520">
    <property type="entry name" value="DUF3558"/>
</dbReference>
<proteinExistence type="predicted"/>
<keyword evidence="2" id="KW-0732">Signal</keyword>
<dbReference type="EMBL" id="QPJC01000002">
    <property type="protein sequence ID" value="RCW45846.1"/>
    <property type="molecule type" value="Genomic_DNA"/>
</dbReference>
<comment type="caution">
    <text evidence="3">The sequence shown here is derived from an EMBL/GenBank/DDBJ whole genome shotgun (WGS) entry which is preliminary data.</text>
</comment>
<dbReference type="RefSeq" id="WP_147275563.1">
    <property type="nucleotide sequence ID" value="NZ_QPJC01000002.1"/>
</dbReference>
<evidence type="ECO:0000313" key="4">
    <source>
        <dbReference type="Proteomes" id="UP000253495"/>
    </source>
</evidence>
<dbReference type="PROSITE" id="PS51257">
    <property type="entry name" value="PROKAR_LIPOPROTEIN"/>
    <property type="match status" value="1"/>
</dbReference>
<sequence>MHRNMRHSSAATVLATAALVLSACGDSAGNTEIPGQAAPKPTQSEPDQSTDRPLADVKPCEVFTPHQAKQLGLNGPGAISEFDDSTCKWDIGDHLINVSVYKDMALDEINFSGDEKTSITFQGHKALLVRPNKDQCSLAFATSDATSVSVNSTVDVSAPAGKACKLVKKAAPMVETTIFGN</sequence>
<organism evidence="3 4">
    <name type="scientific">Halopolyspora algeriensis</name>
    <dbReference type="NCBI Taxonomy" id="1500506"/>
    <lineage>
        <taxon>Bacteria</taxon>
        <taxon>Bacillati</taxon>
        <taxon>Actinomycetota</taxon>
        <taxon>Actinomycetes</taxon>
        <taxon>Actinomycetes incertae sedis</taxon>
        <taxon>Halopolyspora</taxon>
    </lineage>
</organism>